<dbReference type="eggNOG" id="COG0457">
    <property type="taxonomic scope" value="Bacteria"/>
</dbReference>
<dbReference type="Proteomes" id="UP000007721">
    <property type="component" value="Chromosome"/>
</dbReference>
<dbReference type="InterPro" id="IPR051939">
    <property type="entry name" value="Glycosyltr_41/O-GlcNAc_trsf"/>
</dbReference>
<dbReference type="Pfam" id="PF13432">
    <property type="entry name" value="TPR_16"/>
    <property type="match status" value="2"/>
</dbReference>
<reference evidence="10 11" key="1">
    <citation type="submission" date="2009-01" db="EMBL/GenBank/DDBJ databases">
        <title>Complete sequence of Geobacter sp. FRC-32.</title>
        <authorList>
            <consortium name="US DOE Joint Genome Institute"/>
            <person name="Lucas S."/>
            <person name="Copeland A."/>
            <person name="Lapidus A."/>
            <person name="Glavina del Rio T."/>
            <person name="Dalin E."/>
            <person name="Tice H."/>
            <person name="Bruce D."/>
            <person name="Goodwin L."/>
            <person name="Pitluck S."/>
            <person name="Saunders E."/>
            <person name="Brettin T."/>
            <person name="Detter J.C."/>
            <person name="Han C."/>
            <person name="Larimer F."/>
            <person name="Land M."/>
            <person name="Hauser L."/>
            <person name="Kyrpides N."/>
            <person name="Ovchinnikova G."/>
            <person name="Kostka J."/>
            <person name="Richardson P."/>
        </authorList>
    </citation>
    <scope>NUCLEOTIDE SEQUENCE [LARGE SCALE GENOMIC DNA]</scope>
    <source>
        <strain evidence="11">DSM 22248 / JCM 15807 / FRC-32</strain>
    </source>
</reference>
<dbReference type="eggNOG" id="COG3914">
    <property type="taxonomic scope" value="Bacteria"/>
</dbReference>
<feature type="repeat" description="TPR" evidence="8">
    <location>
        <begin position="71"/>
        <end position="104"/>
    </location>
</feature>
<dbReference type="KEGG" id="geo:Geob_0648"/>
<keyword evidence="5" id="KW-0808">Transferase</keyword>
<name>B9M0H6_GEODF</name>
<comment type="pathway">
    <text evidence="1">Protein modification; protein glycosylation.</text>
</comment>
<evidence type="ECO:0000313" key="11">
    <source>
        <dbReference type="Proteomes" id="UP000007721"/>
    </source>
</evidence>
<dbReference type="HOGENOM" id="CLU_001721_4_1_7"/>
<dbReference type="EMBL" id="CP001390">
    <property type="protein sequence ID" value="ACM19013.1"/>
    <property type="molecule type" value="Genomic_DNA"/>
</dbReference>
<evidence type="ECO:0000256" key="7">
    <source>
        <dbReference type="ARBA" id="ARBA00022803"/>
    </source>
</evidence>
<dbReference type="SMART" id="SM00028">
    <property type="entry name" value="TPR"/>
    <property type="match status" value="6"/>
</dbReference>
<feature type="domain" description="O-GlcNAc transferase C-terminal" evidence="9">
    <location>
        <begin position="245"/>
        <end position="404"/>
    </location>
</feature>
<dbReference type="STRING" id="316067.Geob_0648"/>
<evidence type="ECO:0000313" key="10">
    <source>
        <dbReference type="EMBL" id="ACM19013.1"/>
    </source>
</evidence>
<dbReference type="Pfam" id="PF13844">
    <property type="entry name" value="Glyco_transf_41"/>
    <property type="match status" value="2"/>
</dbReference>
<keyword evidence="4" id="KW-0328">Glycosyltransferase</keyword>
<accession>B9M0H6</accession>
<dbReference type="RefSeq" id="WP_012645742.1">
    <property type="nucleotide sequence ID" value="NC_011979.1"/>
</dbReference>
<dbReference type="GO" id="GO:0097363">
    <property type="term" value="F:protein O-acetylglucosaminyltransferase activity"/>
    <property type="evidence" value="ECO:0007669"/>
    <property type="project" value="UniProtKB-EC"/>
</dbReference>
<dbReference type="Gene3D" id="1.25.40.10">
    <property type="entry name" value="Tetratricopeptide repeat domain"/>
    <property type="match status" value="2"/>
</dbReference>
<dbReference type="Pfam" id="PF14559">
    <property type="entry name" value="TPR_19"/>
    <property type="match status" value="1"/>
</dbReference>
<keyword evidence="7 8" id="KW-0802">TPR repeat</keyword>
<evidence type="ECO:0000256" key="1">
    <source>
        <dbReference type="ARBA" id="ARBA00004922"/>
    </source>
</evidence>
<dbReference type="EC" id="2.4.1.255" evidence="3"/>
<evidence type="ECO:0000256" key="5">
    <source>
        <dbReference type="ARBA" id="ARBA00022679"/>
    </source>
</evidence>
<evidence type="ECO:0000256" key="6">
    <source>
        <dbReference type="ARBA" id="ARBA00022737"/>
    </source>
</evidence>
<protein>
    <recommendedName>
        <fullName evidence="3">protein O-GlcNAc transferase</fullName>
        <ecNumber evidence="3">2.4.1.255</ecNumber>
    </recommendedName>
</protein>
<keyword evidence="6" id="KW-0677">Repeat</keyword>
<dbReference type="AlphaFoldDB" id="B9M0H6"/>
<feature type="repeat" description="TPR" evidence="8">
    <location>
        <begin position="173"/>
        <end position="206"/>
    </location>
</feature>
<evidence type="ECO:0000256" key="8">
    <source>
        <dbReference type="PROSITE-ProRule" id="PRU00339"/>
    </source>
</evidence>
<keyword evidence="11" id="KW-1185">Reference proteome</keyword>
<dbReference type="InterPro" id="IPR029489">
    <property type="entry name" value="OGT/SEC/SPY_C"/>
</dbReference>
<organism evidence="10 11">
    <name type="scientific">Geotalea daltonii (strain DSM 22248 / JCM 15807 / FRC-32)</name>
    <name type="common">Geobacter daltonii</name>
    <dbReference type="NCBI Taxonomy" id="316067"/>
    <lineage>
        <taxon>Bacteria</taxon>
        <taxon>Pseudomonadati</taxon>
        <taxon>Thermodesulfobacteriota</taxon>
        <taxon>Desulfuromonadia</taxon>
        <taxon>Geobacterales</taxon>
        <taxon>Geobacteraceae</taxon>
        <taxon>Geotalea</taxon>
    </lineage>
</organism>
<evidence type="ECO:0000256" key="2">
    <source>
        <dbReference type="ARBA" id="ARBA00005386"/>
    </source>
</evidence>
<dbReference type="PANTHER" id="PTHR44835">
    <property type="entry name" value="UDP-N-ACETYLGLUCOSAMINE--PEPTIDE N-ACETYLGLUCOSAMINYLTRANSFERASE SPINDLY-RELATED"/>
    <property type="match status" value="1"/>
</dbReference>
<proteinExistence type="inferred from homology"/>
<dbReference type="PROSITE" id="PS50293">
    <property type="entry name" value="TPR_REGION"/>
    <property type="match status" value="2"/>
</dbReference>
<dbReference type="InterPro" id="IPR019734">
    <property type="entry name" value="TPR_rpt"/>
</dbReference>
<evidence type="ECO:0000256" key="4">
    <source>
        <dbReference type="ARBA" id="ARBA00022676"/>
    </source>
</evidence>
<dbReference type="SUPFAM" id="SSF48452">
    <property type="entry name" value="TPR-like"/>
    <property type="match status" value="2"/>
</dbReference>
<sequence>MTTAETTYKYIRILINKGMIAEAEELLEQVLAESPEHLDALLSLGVILAHRGDTTRAETCFRQIVAHTPHAQGFFHLANLLCNQGKTADAETLYRQALTLEPGFSQALNNLGSLCRNQGRLEEAAGYFRQALALDPDYLTAKVNLGIVLRLLLSFSDAAALFEEIIEAHPECAAAYFNLGNTLLSMGDAEAAVTAYRKALSCEPDNMGAFDNLLIAMAFSPTVDASQLYDEHRRFTTKFATPLKNQIKLHGNRADPNRRLKIGYVSADFRLHAVAYFIEPVLAAHGRENFEIHCYANVGTPDRITDHTMSLADQWRNIYGMSDAMVAELIREDGIDILVDLAGHTSGHRLLVFARKPAPIQVEFIGYPNTSGLDTIDYLITDEITSPEKLPQLFSEEPLRLPETRYCFSPVIATPEVSILPMQQNGSITLGCFNNVAKINQRVITLWAKILHTLRDSRLLLKNRLFDDPGCARTFQDRFTHAGIDPGRIMLRGHSSHMETLREYSLVDIALDTFPFPGGTTTCEALWMGVPVVAMSGVTFAERQAISLLANAGHREWIATSEEEYMEIVLDLAADPVRLAQVRSNLRHELQSSPLMDAPRFVALLEDAYRRMWLKWCRNQA</sequence>
<dbReference type="CAZy" id="GT41">
    <property type="family name" value="Glycosyltransferase Family 41"/>
</dbReference>
<dbReference type="OrthoDB" id="5503541at2"/>
<dbReference type="PROSITE" id="PS50005">
    <property type="entry name" value="TPR"/>
    <property type="match status" value="3"/>
</dbReference>
<dbReference type="InterPro" id="IPR011990">
    <property type="entry name" value="TPR-like_helical_dom_sf"/>
</dbReference>
<feature type="repeat" description="TPR" evidence="8">
    <location>
        <begin position="105"/>
        <end position="138"/>
    </location>
</feature>
<evidence type="ECO:0000256" key="3">
    <source>
        <dbReference type="ARBA" id="ARBA00011970"/>
    </source>
</evidence>
<gene>
    <name evidence="10" type="ordered locus">Geob_0648</name>
</gene>
<dbReference type="Gene3D" id="3.40.50.11380">
    <property type="match status" value="1"/>
</dbReference>
<evidence type="ECO:0000259" key="9">
    <source>
        <dbReference type="Pfam" id="PF13844"/>
    </source>
</evidence>
<comment type="similarity">
    <text evidence="2">Belongs to the glycosyltransferase 41 family. O-GlcNAc transferase subfamily.</text>
</comment>
<feature type="domain" description="O-GlcNAc transferase C-terminal" evidence="9">
    <location>
        <begin position="426"/>
        <end position="602"/>
    </location>
</feature>
<dbReference type="Gene3D" id="3.40.50.2000">
    <property type="entry name" value="Glycogen Phosphorylase B"/>
    <property type="match status" value="1"/>
</dbReference>
<dbReference type="PANTHER" id="PTHR44835:SF1">
    <property type="entry name" value="PROTEIN O-GLCNAC TRANSFERASE"/>
    <property type="match status" value="1"/>
</dbReference>